<name>B3QND9_CHLP8</name>
<dbReference type="AlphaFoldDB" id="B3QND9"/>
<feature type="domain" description="RRM" evidence="2">
    <location>
        <begin position="1"/>
        <end position="79"/>
    </location>
</feature>
<evidence type="ECO:0000313" key="4">
    <source>
        <dbReference type="Proteomes" id="UP000008811"/>
    </source>
</evidence>
<dbReference type="SMART" id="SM00360">
    <property type="entry name" value="RRM"/>
    <property type="match status" value="1"/>
</dbReference>
<dbReference type="STRING" id="517417.Cpar_1034"/>
<reference evidence="3" key="1">
    <citation type="submission" date="2008-06" db="EMBL/GenBank/DDBJ databases">
        <title>Complete sequence of Chlorobaculum parvum NCIB 8327.</title>
        <authorList>
            <consortium name="US DOE Joint Genome Institute"/>
            <person name="Lucas S."/>
            <person name="Copeland A."/>
            <person name="Lapidus A."/>
            <person name="Glavina del Rio T."/>
            <person name="Dalin E."/>
            <person name="Tice H."/>
            <person name="Bruce D."/>
            <person name="Goodwin L."/>
            <person name="Pitluck S."/>
            <person name="Schmutz J."/>
            <person name="Larimer F."/>
            <person name="Land M."/>
            <person name="Hauser L."/>
            <person name="Kyrpides N."/>
            <person name="Mikhailova N."/>
            <person name="Zhao F."/>
            <person name="Li T."/>
            <person name="Liu Z."/>
            <person name="Overmann J."/>
            <person name="Bryant D.A."/>
            <person name="Richardson P."/>
        </authorList>
    </citation>
    <scope>NUCLEOTIDE SEQUENCE [LARGE SCALE GENOMIC DNA]</scope>
    <source>
        <strain evidence="3">NCIB 8327</strain>
    </source>
</reference>
<dbReference type="EMBL" id="CP001099">
    <property type="protein sequence ID" value="ACF11442.1"/>
    <property type="molecule type" value="Genomic_DNA"/>
</dbReference>
<evidence type="ECO:0000259" key="2">
    <source>
        <dbReference type="PROSITE" id="PS50102"/>
    </source>
</evidence>
<dbReference type="Gene3D" id="3.30.70.330">
    <property type="match status" value="1"/>
</dbReference>
<dbReference type="SUPFAM" id="SSF54928">
    <property type="entry name" value="RNA-binding domain, RBD"/>
    <property type="match status" value="1"/>
</dbReference>
<gene>
    <name evidence="3" type="ordered locus">Cpar_1034</name>
</gene>
<dbReference type="PANTHER" id="PTHR48027">
    <property type="entry name" value="HETEROGENEOUS NUCLEAR RIBONUCLEOPROTEIN 87F-RELATED"/>
    <property type="match status" value="1"/>
</dbReference>
<organism evidence="3 4">
    <name type="scientific">Chlorobaculum parvum (strain DSM 263 / NCIMB 8327)</name>
    <name type="common">Chlorobium vibrioforme subsp. thiosulfatophilum</name>
    <dbReference type="NCBI Taxonomy" id="517417"/>
    <lineage>
        <taxon>Bacteria</taxon>
        <taxon>Pseudomonadati</taxon>
        <taxon>Chlorobiota</taxon>
        <taxon>Chlorobiia</taxon>
        <taxon>Chlorobiales</taxon>
        <taxon>Chlorobiaceae</taxon>
        <taxon>Chlorobaculum</taxon>
    </lineage>
</organism>
<dbReference type="eggNOG" id="COG0724">
    <property type="taxonomic scope" value="Bacteria"/>
</dbReference>
<keyword evidence="1" id="KW-0694">RNA-binding</keyword>
<evidence type="ECO:0000256" key="1">
    <source>
        <dbReference type="ARBA" id="ARBA00022884"/>
    </source>
</evidence>
<dbReference type="InterPro" id="IPR052462">
    <property type="entry name" value="SLIRP/GR-RBP-like"/>
</dbReference>
<proteinExistence type="predicted"/>
<dbReference type="InterPro" id="IPR012677">
    <property type="entry name" value="Nucleotide-bd_a/b_plait_sf"/>
</dbReference>
<accession>B3QND9</accession>
<dbReference type="OrthoDB" id="9798855at2"/>
<dbReference type="Pfam" id="PF00076">
    <property type="entry name" value="RRM_1"/>
    <property type="match status" value="1"/>
</dbReference>
<dbReference type="KEGG" id="cpc:Cpar_1034"/>
<dbReference type="InterPro" id="IPR048289">
    <property type="entry name" value="RRM2_NsCP33-like"/>
</dbReference>
<dbReference type="PROSITE" id="PS50102">
    <property type="entry name" value="RRM"/>
    <property type="match status" value="1"/>
</dbReference>
<evidence type="ECO:0000313" key="3">
    <source>
        <dbReference type="EMBL" id="ACF11442.1"/>
    </source>
</evidence>
<sequence length="88" mass="9908">MNIYIGNLDYEITETDLRDAFSEFGDVAKASVIMDKFSGRSKGFGFVEMTNDEEANEAISSLNESKLGSRNIKVNEAKPREERSSSRY</sequence>
<dbReference type="HOGENOM" id="CLU_012062_28_8_10"/>
<dbReference type="InterPro" id="IPR000504">
    <property type="entry name" value="RRM_dom"/>
</dbReference>
<dbReference type="InterPro" id="IPR035979">
    <property type="entry name" value="RBD_domain_sf"/>
</dbReference>
<dbReference type="RefSeq" id="WP_012502275.1">
    <property type="nucleotide sequence ID" value="NC_011027.1"/>
</dbReference>
<dbReference type="GO" id="GO:0003723">
    <property type="term" value="F:RNA binding"/>
    <property type="evidence" value="ECO:0007669"/>
    <property type="project" value="UniProtKB-KW"/>
</dbReference>
<dbReference type="Proteomes" id="UP000008811">
    <property type="component" value="Chromosome"/>
</dbReference>
<dbReference type="CDD" id="cd21608">
    <property type="entry name" value="RRM2_NsCP33_like"/>
    <property type="match status" value="1"/>
</dbReference>
<protein>
    <submittedName>
        <fullName evidence="3">RNP-1 like RNA-binding protein</fullName>
    </submittedName>
</protein>
<keyword evidence="4" id="KW-1185">Reference proteome</keyword>